<evidence type="ECO:0000313" key="3">
    <source>
        <dbReference type="EMBL" id="UTF55852.1"/>
    </source>
</evidence>
<geneLocation type="plasmid" evidence="3 4">
    <name>unnamed2</name>
</geneLocation>
<keyword evidence="4" id="KW-1185">Reference proteome</keyword>
<dbReference type="Proteomes" id="UP001056855">
    <property type="component" value="Plasmid unnamed2"/>
</dbReference>
<accession>A0A9E7NFJ7</accession>
<protein>
    <recommendedName>
        <fullName evidence="2">DUF8186 domain-containing protein</fullName>
    </recommendedName>
</protein>
<gene>
    <name evidence="3" type="ORF">NGM29_20430</name>
</gene>
<dbReference type="KEGG" id="sawl:NGM29_20430"/>
<keyword evidence="1" id="KW-1133">Transmembrane helix</keyword>
<evidence type="ECO:0000256" key="1">
    <source>
        <dbReference type="SAM" id="Phobius"/>
    </source>
</evidence>
<dbReference type="EMBL" id="CP100357">
    <property type="protein sequence ID" value="UTF55852.1"/>
    <property type="molecule type" value="Genomic_DNA"/>
</dbReference>
<keyword evidence="1" id="KW-0472">Membrane</keyword>
<sequence>MTASRPLTGLVLVALLTLPVVSAVTTPASIAPDNATRAFLSDDRDPEAGSLPPFVLPTIDDVVREENASLANLSQVRDFTYTTTQPPYRVGPNQQTLSEYRIAQLESIQRNDSTSLWLSDSQRSNETVIKDAHITILGTADGAHTRIGAGEESHAGNTSERLLIPRNGTVLTHFDYSTRLPNQTCTVTSDTRTCLSYDLLDQEVDRSVRIGEQTWASDSESPGQLEYDGANASEPTMMQVRARINSTVAVTTSTYVRDGDNWQLSNATDETLRLSHTVQDSERVTVTTNQDLSVTQTIVRTEEDIDRIVLTFEGSQSLSERRLWSYAQFDDAEGRIQNVWGVYSQRQYVNATRGYHLSPESYTIPSVSPRNETRLTQTLIEQFETAQTRQQTVAFPNVLEVQLIANRRQPTLEWTQQTDATSGPEITHLDGSNLSGSAAPLDGHVNLTSVSPRGYTTIVITNVDQPITEVRDIHNDSIPLTTQAVREQNASLSTTVLNETHAKIQLTDTATSQPLTNQTLWLRGAAQGRATTNADGAIVVERRDLYVTASFSGMAEASENAYYGPVQARVAFQPDPFDIYQLLTSLAGALVSVIAFVIFFAPFAYMRKEGG</sequence>
<name>A0A9E7NFJ7_9EURY</name>
<organism evidence="3 4">
    <name type="scientific">Natronosalvus rutilus</name>
    <dbReference type="NCBI Taxonomy" id="2953753"/>
    <lineage>
        <taxon>Archaea</taxon>
        <taxon>Methanobacteriati</taxon>
        <taxon>Methanobacteriota</taxon>
        <taxon>Stenosarchaea group</taxon>
        <taxon>Halobacteria</taxon>
        <taxon>Halobacteriales</taxon>
        <taxon>Natrialbaceae</taxon>
        <taxon>Natronosalvus</taxon>
    </lineage>
</organism>
<keyword evidence="1" id="KW-0812">Transmembrane</keyword>
<dbReference type="InterPro" id="IPR058499">
    <property type="entry name" value="DUF8186"/>
</dbReference>
<evidence type="ECO:0000313" key="4">
    <source>
        <dbReference type="Proteomes" id="UP001056855"/>
    </source>
</evidence>
<dbReference type="AlphaFoldDB" id="A0A9E7NFJ7"/>
<dbReference type="GeneID" id="73292466"/>
<evidence type="ECO:0000259" key="2">
    <source>
        <dbReference type="Pfam" id="PF26589"/>
    </source>
</evidence>
<dbReference type="RefSeq" id="WP_254161297.1">
    <property type="nucleotide sequence ID" value="NZ_CP100357.1"/>
</dbReference>
<proteinExistence type="predicted"/>
<reference evidence="3" key="1">
    <citation type="submission" date="2022-06" db="EMBL/GenBank/DDBJ databases">
        <title>Diverse halophilic archaea isolated from saline environments.</title>
        <authorList>
            <person name="Cui H.-L."/>
        </authorList>
    </citation>
    <scope>NUCLEOTIDE SEQUENCE</scope>
    <source>
        <strain evidence="3">WLHS1</strain>
        <plasmid evidence="3">unnamed2</plasmid>
    </source>
</reference>
<keyword evidence="3" id="KW-0614">Plasmid</keyword>
<dbReference type="Pfam" id="PF26589">
    <property type="entry name" value="DUF8186"/>
    <property type="match status" value="1"/>
</dbReference>
<feature type="transmembrane region" description="Helical" evidence="1">
    <location>
        <begin position="579"/>
        <end position="605"/>
    </location>
</feature>
<feature type="domain" description="DUF8186" evidence="2">
    <location>
        <begin position="110"/>
        <end position="286"/>
    </location>
</feature>